<name>A0A852WVN7_9MICO</name>
<dbReference type="PANTHER" id="PTHR35007:SF1">
    <property type="entry name" value="PILUS ASSEMBLY PROTEIN"/>
    <property type="match status" value="1"/>
</dbReference>
<dbReference type="InterPro" id="IPR042094">
    <property type="entry name" value="T2SS_GspF_sf"/>
</dbReference>
<keyword evidence="5 6" id="KW-0472">Membrane</keyword>
<feature type="transmembrane region" description="Helical" evidence="6">
    <location>
        <begin position="88"/>
        <end position="107"/>
    </location>
</feature>
<evidence type="ECO:0000256" key="2">
    <source>
        <dbReference type="ARBA" id="ARBA00022475"/>
    </source>
</evidence>
<feature type="transmembrane region" description="Helical" evidence="6">
    <location>
        <begin position="6"/>
        <end position="26"/>
    </location>
</feature>
<evidence type="ECO:0000256" key="6">
    <source>
        <dbReference type="SAM" id="Phobius"/>
    </source>
</evidence>
<protein>
    <submittedName>
        <fullName evidence="8">Tight adherence protein B</fullName>
    </submittedName>
</protein>
<gene>
    <name evidence="8" type="ORF">BJY17_002883</name>
</gene>
<feature type="domain" description="Type II secretion system protein GspF" evidence="7">
    <location>
        <begin position="152"/>
        <end position="276"/>
    </location>
</feature>
<evidence type="ECO:0000256" key="5">
    <source>
        <dbReference type="ARBA" id="ARBA00023136"/>
    </source>
</evidence>
<evidence type="ECO:0000256" key="3">
    <source>
        <dbReference type="ARBA" id="ARBA00022692"/>
    </source>
</evidence>
<dbReference type="AlphaFoldDB" id="A0A852WVN7"/>
<evidence type="ECO:0000313" key="9">
    <source>
        <dbReference type="Proteomes" id="UP000549066"/>
    </source>
</evidence>
<keyword evidence="3 6" id="KW-0812">Transmembrane</keyword>
<evidence type="ECO:0000256" key="1">
    <source>
        <dbReference type="ARBA" id="ARBA00004651"/>
    </source>
</evidence>
<reference evidence="8 9" key="1">
    <citation type="submission" date="2020-07" db="EMBL/GenBank/DDBJ databases">
        <title>Sequencing the genomes of 1000 actinobacteria strains.</title>
        <authorList>
            <person name="Klenk H.-P."/>
        </authorList>
    </citation>
    <scope>NUCLEOTIDE SEQUENCE [LARGE SCALE GENOMIC DNA]</scope>
    <source>
        <strain evidence="8 9">DSM 8598</strain>
    </source>
</reference>
<dbReference type="EMBL" id="JACCFI010000001">
    <property type="protein sequence ID" value="NYG22136.1"/>
    <property type="molecule type" value="Genomic_DNA"/>
</dbReference>
<evidence type="ECO:0000256" key="4">
    <source>
        <dbReference type="ARBA" id="ARBA00022989"/>
    </source>
</evidence>
<sequence>MNPVVLGLGVGVALLALLVLIFYVIAPPAPRVARDRRLAPGVEHVSALTRVTQRTTAAIESVASKRSSRMFGPQELELAGIKTDPSSFVVIVASAASVFALIGVLVGFANGTWFIWAVLLALLAPVGAKLIISSRTSKRRARFADQVDDTVQLVAGSLRAGHGLNRSLAGVASDAEDPTSEELARVVNEVRLGRNLSDSLAITAQRMRSEDFEWVAQAIAINQETGGNLAEVLDQVGKTIRDRNEIRRQVRALSAEGRLSAIVLVALPILVFLFLVIVQPTYFSSFFQNPLGIVALIVAGVLLVIGSIWTALTVRVKF</sequence>
<feature type="transmembrane region" description="Helical" evidence="6">
    <location>
        <begin position="257"/>
        <end position="278"/>
    </location>
</feature>
<dbReference type="Gene3D" id="1.20.81.30">
    <property type="entry name" value="Type II secretion system (T2SS), domain F"/>
    <property type="match status" value="1"/>
</dbReference>
<dbReference type="PANTHER" id="PTHR35007">
    <property type="entry name" value="INTEGRAL MEMBRANE PROTEIN-RELATED"/>
    <property type="match status" value="1"/>
</dbReference>
<evidence type="ECO:0000259" key="7">
    <source>
        <dbReference type="Pfam" id="PF00482"/>
    </source>
</evidence>
<dbReference type="InterPro" id="IPR018076">
    <property type="entry name" value="T2SS_GspF_dom"/>
</dbReference>
<feature type="transmembrane region" description="Helical" evidence="6">
    <location>
        <begin position="290"/>
        <end position="312"/>
    </location>
</feature>
<dbReference type="Proteomes" id="UP000549066">
    <property type="component" value="Unassembled WGS sequence"/>
</dbReference>
<dbReference type="RefSeq" id="WP_179551984.1">
    <property type="nucleotide sequence ID" value="NZ_JACCFI010000001.1"/>
</dbReference>
<organism evidence="8 9">
    <name type="scientific">Agromyces hippuratus</name>
    <dbReference type="NCBI Taxonomy" id="286438"/>
    <lineage>
        <taxon>Bacteria</taxon>
        <taxon>Bacillati</taxon>
        <taxon>Actinomycetota</taxon>
        <taxon>Actinomycetes</taxon>
        <taxon>Micrococcales</taxon>
        <taxon>Microbacteriaceae</taxon>
        <taxon>Agromyces</taxon>
    </lineage>
</organism>
<feature type="transmembrane region" description="Helical" evidence="6">
    <location>
        <begin position="113"/>
        <end position="132"/>
    </location>
</feature>
<proteinExistence type="predicted"/>
<comment type="subcellular location">
    <subcellularLocation>
        <location evidence="1">Cell membrane</location>
        <topology evidence="1">Multi-pass membrane protein</topology>
    </subcellularLocation>
</comment>
<accession>A0A852WVN7</accession>
<keyword evidence="9" id="KW-1185">Reference proteome</keyword>
<dbReference type="GO" id="GO:0005886">
    <property type="term" value="C:plasma membrane"/>
    <property type="evidence" value="ECO:0007669"/>
    <property type="project" value="UniProtKB-SubCell"/>
</dbReference>
<evidence type="ECO:0000313" key="8">
    <source>
        <dbReference type="EMBL" id="NYG22136.1"/>
    </source>
</evidence>
<comment type="caution">
    <text evidence="8">The sequence shown here is derived from an EMBL/GenBank/DDBJ whole genome shotgun (WGS) entry which is preliminary data.</text>
</comment>
<dbReference type="Pfam" id="PF00482">
    <property type="entry name" value="T2SSF"/>
    <property type="match status" value="1"/>
</dbReference>
<keyword evidence="4 6" id="KW-1133">Transmembrane helix</keyword>
<keyword evidence="2" id="KW-1003">Cell membrane</keyword>